<feature type="region of interest" description="Disordered" evidence="3">
    <location>
        <begin position="27"/>
        <end position="89"/>
    </location>
</feature>
<gene>
    <name evidence="4" type="ORF">KUCA_T00000983001</name>
</gene>
<evidence type="ECO:0000313" key="4">
    <source>
        <dbReference type="EMBL" id="CDK25016.1"/>
    </source>
</evidence>
<dbReference type="RefSeq" id="XP_022457031.1">
    <property type="nucleotide sequence ID" value="XM_022605577.1"/>
</dbReference>
<dbReference type="HOGENOM" id="CLU_959982_0_0_1"/>
<evidence type="ECO:0000313" key="5">
    <source>
        <dbReference type="Proteomes" id="UP000019384"/>
    </source>
</evidence>
<feature type="compositionally biased region" description="Polar residues" evidence="3">
    <location>
        <begin position="27"/>
        <end position="64"/>
    </location>
</feature>
<feature type="compositionally biased region" description="Basic and acidic residues" evidence="3">
    <location>
        <begin position="71"/>
        <end position="82"/>
    </location>
</feature>
<dbReference type="AlphaFoldDB" id="W6MGQ8"/>
<dbReference type="GO" id="GO:0005739">
    <property type="term" value="C:mitochondrion"/>
    <property type="evidence" value="ECO:0007669"/>
    <property type="project" value="UniProtKB-SubCell"/>
</dbReference>
<reference evidence="4" key="1">
    <citation type="submission" date="2013-12" db="EMBL/GenBank/DDBJ databases">
        <authorList>
            <person name="Genoscope - CEA"/>
        </authorList>
    </citation>
    <scope>NUCLEOTIDE SEQUENCE</scope>
    <source>
        <strain evidence="4">CBS 1993</strain>
    </source>
</reference>
<dbReference type="Proteomes" id="UP000019384">
    <property type="component" value="Unassembled WGS sequence"/>
</dbReference>
<sequence length="290" mass="32743">MRFTVATPKIPKRVLKPNAVFVRYSSSSTASANPQEAQSDSATEATSGEVQMTSPVLSNLQTVDASGLNIPKKESQSVKEGEAGSEIPATGTRVKKRYLSSLPRVPSTSNISFNTLMIDVLMNNYRPLCTPLKKNHFPVESALLKRKKKASVLQSLADFKNTKQSIRENDSARFKNYNPYFTKQPHLVPYTSIFTNTILNTQQHNTEMFNLPLSYLEKLKPFTPPKKPGEESYRDDLIIVKNIEMEEQELVKKASRKTKYLKDIESAKGNEVKKSKPIKIDDIEEYFGFK</sequence>
<dbReference type="GeneID" id="34518419"/>
<evidence type="ECO:0000256" key="1">
    <source>
        <dbReference type="ARBA" id="ARBA00004173"/>
    </source>
</evidence>
<evidence type="ECO:0000256" key="2">
    <source>
        <dbReference type="ARBA" id="ARBA00023128"/>
    </source>
</evidence>
<name>W6MGQ8_9ASCO</name>
<reference evidence="4" key="2">
    <citation type="submission" date="2014-02" db="EMBL/GenBank/DDBJ databases">
        <title>Complete DNA sequence of /Kuraishia capsulata/ illustrates novel genomic features among budding yeasts (/Saccharomycotina/).</title>
        <authorList>
            <person name="Morales L."/>
            <person name="Noel B."/>
            <person name="Porcel B."/>
            <person name="Marcet-Houben M."/>
            <person name="Hullo M-F."/>
            <person name="Sacerdot C."/>
            <person name="Tekaia F."/>
            <person name="Leh-Louis V."/>
            <person name="Despons L."/>
            <person name="Khanna V."/>
            <person name="Aury J-M."/>
            <person name="Barbe V."/>
            <person name="Couloux A."/>
            <person name="Labadie K."/>
            <person name="Pelletier E."/>
            <person name="Souciet J-L."/>
            <person name="Boekhout T."/>
            <person name="Gabaldon T."/>
            <person name="Wincker P."/>
            <person name="Dujon B."/>
        </authorList>
    </citation>
    <scope>NUCLEOTIDE SEQUENCE</scope>
    <source>
        <strain evidence="4">CBS 1993</strain>
    </source>
</reference>
<dbReference type="OrthoDB" id="3992052at2759"/>
<accession>W6MGQ8</accession>
<evidence type="ECO:0000256" key="3">
    <source>
        <dbReference type="SAM" id="MobiDB-lite"/>
    </source>
</evidence>
<protein>
    <submittedName>
        <fullName evidence="4">Uncharacterized protein</fullName>
    </submittedName>
</protein>
<dbReference type="EMBL" id="HG793125">
    <property type="protein sequence ID" value="CDK25016.1"/>
    <property type="molecule type" value="Genomic_DNA"/>
</dbReference>
<comment type="subcellular location">
    <subcellularLocation>
        <location evidence="1">Mitochondrion</location>
    </subcellularLocation>
</comment>
<keyword evidence="5" id="KW-1185">Reference proteome</keyword>
<organism evidence="4 5">
    <name type="scientific">Kuraishia capsulata CBS 1993</name>
    <dbReference type="NCBI Taxonomy" id="1382522"/>
    <lineage>
        <taxon>Eukaryota</taxon>
        <taxon>Fungi</taxon>
        <taxon>Dikarya</taxon>
        <taxon>Ascomycota</taxon>
        <taxon>Saccharomycotina</taxon>
        <taxon>Pichiomycetes</taxon>
        <taxon>Pichiales</taxon>
        <taxon>Pichiaceae</taxon>
        <taxon>Kuraishia</taxon>
    </lineage>
</organism>
<dbReference type="InterPro" id="IPR014804">
    <property type="entry name" value="Pet20-like"/>
</dbReference>
<keyword evidence="2" id="KW-0496">Mitochondrion</keyword>
<proteinExistence type="predicted"/>
<dbReference type="Pfam" id="PF08692">
    <property type="entry name" value="Pet20"/>
    <property type="match status" value="1"/>
</dbReference>